<organism evidence="2 3">
    <name type="scientific">Halopseudomonas laoshanensis</name>
    <dbReference type="NCBI Taxonomy" id="2268758"/>
    <lineage>
        <taxon>Bacteria</taxon>
        <taxon>Pseudomonadati</taxon>
        <taxon>Pseudomonadota</taxon>
        <taxon>Gammaproteobacteria</taxon>
        <taxon>Pseudomonadales</taxon>
        <taxon>Pseudomonadaceae</taxon>
        <taxon>Halopseudomonas</taxon>
    </lineage>
</organism>
<keyword evidence="3" id="KW-1185">Reference proteome</keyword>
<dbReference type="SUPFAM" id="SSF53335">
    <property type="entry name" value="S-adenosyl-L-methionine-dependent methyltransferases"/>
    <property type="match status" value="1"/>
</dbReference>
<feature type="domain" description="Methyltransferase" evidence="1">
    <location>
        <begin position="39"/>
        <end position="129"/>
    </location>
</feature>
<dbReference type="GO" id="GO:0032259">
    <property type="term" value="P:methylation"/>
    <property type="evidence" value="ECO:0007669"/>
    <property type="project" value="UniProtKB-KW"/>
</dbReference>
<sequence length="198" mass="21606">MDNNTDVWQQYYQKALNRPHSARTELAVNLNTSGLQVAVDCGCGTGSDIAFLSAHGYQVHGFDVNSDSVSLCRERFAGDAQVSISQAAFEDFAYPRCGVMIAHSSLFFADPARFAATWQAMASSLAAGGVFSGDFMGMDDSWATGYRTATAPMTRQQVTDLFAGFDIIQLHERNEQGITALGRTKQWHIFSVVAVKRS</sequence>
<gene>
    <name evidence="2" type="ORF">DT594_12395</name>
</gene>
<dbReference type="EMBL" id="QOVF01000003">
    <property type="protein sequence ID" value="KAA0694105.1"/>
    <property type="molecule type" value="Genomic_DNA"/>
</dbReference>
<accession>A0A7V7GSW3</accession>
<dbReference type="InterPro" id="IPR029063">
    <property type="entry name" value="SAM-dependent_MTases_sf"/>
</dbReference>
<dbReference type="CDD" id="cd02440">
    <property type="entry name" value="AdoMet_MTases"/>
    <property type="match status" value="1"/>
</dbReference>
<dbReference type="Pfam" id="PF13649">
    <property type="entry name" value="Methyltransf_25"/>
    <property type="match status" value="1"/>
</dbReference>
<evidence type="ECO:0000259" key="1">
    <source>
        <dbReference type="Pfam" id="PF13649"/>
    </source>
</evidence>
<evidence type="ECO:0000313" key="3">
    <source>
        <dbReference type="Proteomes" id="UP000463138"/>
    </source>
</evidence>
<evidence type="ECO:0000313" key="2">
    <source>
        <dbReference type="EMBL" id="KAA0694105.1"/>
    </source>
</evidence>
<dbReference type="RefSeq" id="WP_149332946.1">
    <property type="nucleotide sequence ID" value="NZ_QOVF01000003.1"/>
</dbReference>
<dbReference type="GO" id="GO:0008168">
    <property type="term" value="F:methyltransferase activity"/>
    <property type="evidence" value="ECO:0007669"/>
    <property type="project" value="UniProtKB-KW"/>
</dbReference>
<dbReference type="OrthoDB" id="9804312at2"/>
<dbReference type="InterPro" id="IPR041698">
    <property type="entry name" value="Methyltransf_25"/>
</dbReference>
<comment type="caution">
    <text evidence="2">The sequence shown here is derived from an EMBL/GenBank/DDBJ whole genome shotgun (WGS) entry which is preliminary data.</text>
</comment>
<proteinExistence type="predicted"/>
<name>A0A7V7GSW3_9GAMM</name>
<keyword evidence="2" id="KW-0489">Methyltransferase</keyword>
<dbReference type="AlphaFoldDB" id="A0A7V7GSW3"/>
<dbReference type="Proteomes" id="UP000463138">
    <property type="component" value="Unassembled WGS sequence"/>
</dbReference>
<dbReference type="Gene3D" id="3.40.50.150">
    <property type="entry name" value="Vaccinia Virus protein VP39"/>
    <property type="match status" value="1"/>
</dbReference>
<reference evidence="2 3" key="1">
    <citation type="submission" date="2018-07" db="EMBL/GenBank/DDBJ databases">
        <title>Pseudomonas laoshanensis sp. nov., isolated from soil.</title>
        <authorList>
            <person name="Sun J."/>
            <person name="Yu L."/>
            <person name="Wang M."/>
            <person name="Zhang C."/>
        </authorList>
    </citation>
    <scope>NUCLEOTIDE SEQUENCE [LARGE SCALE GENOMIC DNA]</scope>
    <source>
        <strain evidence="2 3">Y22</strain>
    </source>
</reference>
<keyword evidence="2" id="KW-0808">Transferase</keyword>
<protein>
    <submittedName>
        <fullName evidence="2">Class I SAM-dependent methyltransferase</fullName>
    </submittedName>
</protein>